<name>A0ABW4CD24_9BACL</name>
<comment type="caution">
    <text evidence="2">The sequence shown here is derived from an EMBL/GenBank/DDBJ whole genome shotgun (WGS) entry which is preliminary data.</text>
</comment>
<feature type="transmembrane region" description="Helical" evidence="1">
    <location>
        <begin position="6"/>
        <end position="22"/>
    </location>
</feature>
<dbReference type="Proteomes" id="UP001597282">
    <property type="component" value="Unassembled WGS sequence"/>
</dbReference>
<feature type="transmembrane region" description="Helical" evidence="1">
    <location>
        <begin position="34"/>
        <end position="54"/>
    </location>
</feature>
<reference evidence="3" key="1">
    <citation type="journal article" date="2019" name="Int. J. Syst. Evol. Microbiol.">
        <title>The Global Catalogue of Microorganisms (GCM) 10K type strain sequencing project: providing services to taxonomists for standard genome sequencing and annotation.</title>
        <authorList>
            <consortium name="The Broad Institute Genomics Platform"/>
            <consortium name="The Broad Institute Genome Sequencing Center for Infectious Disease"/>
            <person name="Wu L."/>
            <person name="Ma J."/>
        </authorList>
    </citation>
    <scope>NUCLEOTIDE SEQUENCE [LARGE SCALE GENOMIC DNA]</scope>
    <source>
        <strain evidence="3">S1</strain>
    </source>
</reference>
<evidence type="ECO:0000256" key="1">
    <source>
        <dbReference type="SAM" id="Phobius"/>
    </source>
</evidence>
<gene>
    <name evidence="2" type="ORF">ACFQ4Y_12270</name>
</gene>
<keyword evidence="1" id="KW-0812">Transmembrane</keyword>
<dbReference type="EMBL" id="JBHTNU010000012">
    <property type="protein sequence ID" value="MFD1427680.1"/>
    <property type="molecule type" value="Genomic_DNA"/>
</dbReference>
<protein>
    <submittedName>
        <fullName evidence="2">Uncharacterized protein</fullName>
    </submittedName>
</protein>
<keyword evidence="1" id="KW-1133">Transmembrane helix</keyword>
<keyword evidence="3" id="KW-1185">Reference proteome</keyword>
<keyword evidence="1" id="KW-0472">Membrane</keyword>
<organism evidence="2 3">
    <name type="scientific">Kroppenstedtia sanguinis</name>
    <dbReference type="NCBI Taxonomy" id="1380684"/>
    <lineage>
        <taxon>Bacteria</taxon>
        <taxon>Bacillati</taxon>
        <taxon>Bacillota</taxon>
        <taxon>Bacilli</taxon>
        <taxon>Bacillales</taxon>
        <taxon>Thermoactinomycetaceae</taxon>
        <taxon>Kroppenstedtia</taxon>
    </lineage>
</organism>
<sequence>MKGLILLGITVIGLLIGGYEWWRSIHTGKRKEKVILILLLALGWVLAGILLYFLDLPGPSDLLEKILSPLVRWMEGRSGLGF</sequence>
<evidence type="ECO:0000313" key="3">
    <source>
        <dbReference type="Proteomes" id="UP001597282"/>
    </source>
</evidence>
<accession>A0ABW4CD24</accession>
<evidence type="ECO:0000313" key="2">
    <source>
        <dbReference type="EMBL" id="MFD1427680.1"/>
    </source>
</evidence>
<proteinExistence type="predicted"/>
<dbReference type="RefSeq" id="WP_380165908.1">
    <property type="nucleotide sequence ID" value="NZ_JBHTNU010000012.1"/>
</dbReference>